<dbReference type="EMBL" id="GGEC01036627">
    <property type="protein sequence ID" value="MBX17111.1"/>
    <property type="molecule type" value="Transcribed_RNA"/>
</dbReference>
<protein>
    <submittedName>
        <fullName evidence="1">Uncharacterized protein</fullName>
    </submittedName>
</protein>
<organism evidence="1">
    <name type="scientific">Rhizophora mucronata</name>
    <name type="common">Asiatic mangrove</name>
    <dbReference type="NCBI Taxonomy" id="61149"/>
    <lineage>
        <taxon>Eukaryota</taxon>
        <taxon>Viridiplantae</taxon>
        <taxon>Streptophyta</taxon>
        <taxon>Embryophyta</taxon>
        <taxon>Tracheophyta</taxon>
        <taxon>Spermatophyta</taxon>
        <taxon>Magnoliopsida</taxon>
        <taxon>eudicotyledons</taxon>
        <taxon>Gunneridae</taxon>
        <taxon>Pentapetalae</taxon>
        <taxon>rosids</taxon>
        <taxon>fabids</taxon>
        <taxon>Malpighiales</taxon>
        <taxon>Rhizophoraceae</taxon>
        <taxon>Rhizophora</taxon>
    </lineage>
</organism>
<accession>A0A2P2LGL2</accession>
<reference evidence="1" key="1">
    <citation type="submission" date="2018-02" db="EMBL/GenBank/DDBJ databases">
        <title>Rhizophora mucronata_Transcriptome.</title>
        <authorList>
            <person name="Meera S.P."/>
            <person name="Sreeshan A."/>
            <person name="Augustine A."/>
        </authorList>
    </citation>
    <scope>NUCLEOTIDE SEQUENCE</scope>
    <source>
        <tissue evidence="1">Leaf</tissue>
    </source>
</reference>
<sequence length="50" mass="5574">MEVCAYTQNPSIVAARRTIANGCTRKRARRAESIAVKTKVGRRDPSFFSC</sequence>
<evidence type="ECO:0000313" key="1">
    <source>
        <dbReference type="EMBL" id="MBX17111.1"/>
    </source>
</evidence>
<proteinExistence type="predicted"/>
<dbReference type="AlphaFoldDB" id="A0A2P2LGL2"/>
<name>A0A2P2LGL2_RHIMU</name>